<dbReference type="PANTHER" id="PTHR23175">
    <property type="entry name" value="PDZ DOMAIN-CONTAINING PROTEIN"/>
    <property type="match status" value="1"/>
</dbReference>
<feature type="region of interest" description="Disordered" evidence="1">
    <location>
        <begin position="339"/>
        <end position="413"/>
    </location>
</feature>
<feature type="compositionally biased region" description="Low complexity" evidence="1">
    <location>
        <begin position="244"/>
        <end position="256"/>
    </location>
</feature>
<proteinExistence type="predicted"/>
<feature type="compositionally biased region" description="Basic residues" evidence="1">
    <location>
        <begin position="1"/>
        <end position="14"/>
    </location>
</feature>
<organism evidence="2 3">
    <name type="scientific">Cirrhinus mrigala</name>
    <name type="common">Mrigala</name>
    <dbReference type="NCBI Taxonomy" id="683832"/>
    <lineage>
        <taxon>Eukaryota</taxon>
        <taxon>Metazoa</taxon>
        <taxon>Chordata</taxon>
        <taxon>Craniata</taxon>
        <taxon>Vertebrata</taxon>
        <taxon>Euteleostomi</taxon>
        <taxon>Actinopterygii</taxon>
        <taxon>Neopterygii</taxon>
        <taxon>Teleostei</taxon>
        <taxon>Ostariophysi</taxon>
        <taxon>Cypriniformes</taxon>
        <taxon>Cyprinidae</taxon>
        <taxon>Labeoninae</taxon>
        <taxon>Labeonini</taxon>
        <taxon>Cirrhinus</taxon>
    </lineage>
</organism>
<keyword evidence="3" id="KW-1185">Reference proteome</keyword>
<evidence type="ECO:0000256" key="1">
    <source>
        <dbReference type="SAM" id="MobiDB-lite"/>
    </source>
</evidence>
<comment type="caution">
    <text evidence="2">The sequence shown here is derived from an EMBL/GenBank/DDBJ whole genome shotgun (WGS) entry which is preliminary data.</text>
</comment>
<dbReference type="AlphaFoldDB" id="A0ABD0RGX4"/>
<accession>A0ABD0RGX4</accession>
<feature type="compositionally biased region" description="Basic residues" evidence="1">
    <location>
        <begin position="344"/>
        <end position="354"/>
    </location>
</feature>
<sequence length="413" mass="44917">MSAVTRKRRKRHNGRLLGSSTDDDSEHEPIKSCISEKDDLQEMGQVASFCAPRAEGEEDEEEEEEDEEEEEEEQKEEVVPSISSTEEAAPAVLLSEEEEQSWRGDDARSIVSGYSTFIRGAGELVSETDNESGFASRSLTQERPEKPSRSSQNSQASPEPTAPRSFLYAHCKSQTPSGAPLTPPPPSLTTSSEDPAARSSTPSTSSYSSSASQRLHSRHSFNSHRLIQCDTLARRRLKADKAKAPSVDLSELSSSSATEGERRSGSNQIPESSPSPSPKAKSFSKGVSVRNECTPISAAGPGSKSCLLSSGQGSLADQVRARLMGSADDLRSVGLRKQLSPETRRKRRAWRRHTVVVSPTDCSDKKPQAPPPKPLALPSLVDKQDVGESHPECSETEAPTVRRALPTSRFRDF</sequence>
<feature type="non-terminal residue" evidence="2">
    <location>
        <position position="413"/>
    </location>
</feature>
<feature type="compositionally biased region" description="Low complexity" evidence="1">
    <location>
        <begin position="272"/>
        <end position="285"/>
    </location>
</feature>
<feature type="compositionally biased region" description="Basic and acidic residues" evidence="1">
    <location>
        <begin position="382"/>
        <end position="393"/>
    </location>
</feature>
<protein>
    <submittedName>
        <fullName evidence="2">Uncharacterized protein</fullName>
    </submittedName>
</protein>
<gene>
    <name evidence="2" type="ORF">M9458_005860</name>
</gene>
<dbReference type="PANTHER" id="PTHR23175:SF5">
    <property type="entry name" value="RHO GTPASE-ACTIVATING PROTEIN 23"/>
    <property type="match status" value="1"/>
</dbReference>
<evidence type="ECO:0000313" key="3">
    <source>
        <dbReference type="Proteomes" id="UP001529510"/>
    </source>
</evidence>
<name>A0ABD0RGX4_CIRMR</name>
<dbReference type="Proteomes" id="UP001529510">
    <property type="component" value="Unassembled WGS sequence"/>
</dbReference>
<evidence type="ECO:0000313" key="2">
    <source>
        <dbReference type="EMBL" id="KAL0197320.1"/>
    </source>
</evidence>
<feature type="region of interest" description="Disordered" evidence="1">
    <location>
        <begin position="1"/>
        <end position="288"/>
    </location>
</feature>
<reference evidence="2 3" key="1">
    <citation type="submission" date="2024-05" db="EMBL/GenBank/DDBJ databases">
        <title>Genome sequencing and assembly of Indian major carp, Cirrhinus mrigala (Hamilton, 1822).</title>
        <authorList>
            <person name="Mohindra V."/>
            <person name="Chowdhury L.M."/>
            <person name="Lal K."/>
            <person name="Jena J.K."/>
        </authorList>
    </citation>
    <scope>NUCLEOTIDE SEQUENCE [LARGE SCALE GENOMIC DNA]</scope>
    <source>
        <strain evidence="2">CM1030</strain>
        <tissue evidence="2">Blood</tissue>
    </source>
</reference>
<feature type="compositionally biased region" description="Low complexity" evidence="1">
    <location>
        <begin position="188"/>
        <end position="214"/>
    </location>
</feature>
<dbReference type="EMBL" id="JAMKFB020000003">
    <property type="protein sequence ID" value="KAL0197320.1"/>
    <property type="molecule type" value="Genomic_DNA"/>
</dbReference>
<feature type="compositionally biased region" description="Basic and acidic residues" evidence="1">
    <location>
        <begin position="27"/>
        <end position="40"/>
    </location>
</feature>
<feature type="compositionally biased region" description="Polar residues" evidence="1">
    <location>
        <begin position="149"/>
        <end position="158"/>
    </location>
</feature>
<feature type="compositionally biased region" description="Acidic residues" evidence="1">
    <location>
        <begin position="56"/>
        <end position="75"/>
    </location>
</feature>